<name>A0A1D8NDF2_YARLL</name>
<dbReference type="EMBL" id="CP017556">
    <property type="protein sequence ID" value="AOW03657.1"/>
    <property type="molecule type" value="Genomic_DNA"/>
</dbReference>
<accession>A0A1D8NDF2</accession>
<dbReference type="VEuPathDB" id="FungiDB:YALI1_D07930g"/>
<gene>
    <name evidence="1" type="ORF">YALI1_D07930g</name>
</gene>
<protein>
    <submittedName>
        <fullName evidence="1">Uncharacterized protein</fullName>
    </submittedName>
</protein>
<evidence type="ECO:0000313" key="1">
    <source>
        <dbReference type="EMBL" id="AOW03657.1"/>
    </source>
</evidence>
<dbReference type="AlphaFoldDB" id="A0A1D8NDF2"/>
<dbReference type="Proteomes" id="UP000182444">
    <property type="component" value="Chromosome 1D"/>
</dbReference>
<sequence>MTRNILFCRRDFFFPHLLGLLRWLSPWRNIRCLCVIQPRIWTGSCIVPISPSDININHIWYSGLTTCSVSYYKGLVPVRVASV</sequence>
<proteinExistence type="predicted"/>
<dbReference type="GeneID" id="94583245"/>
<dbReference type="RefSeq" id="XP_068138732.1">
    <property type="nucleotide sequence ID" value="XM_068282631.1"/>
</dbReference>
<reference evidence="1 2" key="1">
    <citation type="journal article" date="2016" name="PLoS ONE">
        <title>Sequence Assembly of Yarrowia lipolytica Strain W29/CLIB89 Shows Transposable Element Diversity.</title>
        <authorList>
            <person name="Magnan C."/>
            <person name="Yu J."/>
            <person name="Chang I."/>
            <person name="Jahn E."/>
            <person name="Kanomata Y."/>
            <person name="Wu J."/>
            <person name="Zeller M."/>
            <person name="Oakes M."/>
            <person name="Baldi P."/>
            <person name="Sandmeyer S."/>
        </authorList>
    </citation>
    <scope>NUCLEOTIDE SEQUENCE [LARGE SCALE GENOMIC DNA]</scope>
    <source>
        <strain evidence="2">CLIB89(W29)</strain>
    </source>
</reference>
<organism evidence="1 2">
    <name type="scientific">Yarrowia lipolytica</name>
    <name type="common">Candida lipolytica</name>
    <dbReference type="NCBI Taxonomy" id="4952"/>
    <lineage>
        <taxon>Eukaryota</taxon>
        <taxon>Fungi</taxon>
        <taxon>Dikarya</taxon>
        <taxon>Ascomycota</taxon>
        <taxon>Saccharomycotina</taxon>
        <taxon>Dipodascomycetes</taxon>
        <taxon>Dipodascales</taxon>
        <taxon>Dipodascales incertae sedis</taxon>
        <taxon>Yarrowia</taxon>
    </lineage>
</organism>
<evidence type="ECO:0000313" key="2">
    <source>
        <dbReference type="Proteomes" id="UP000182444"/>
    </source>
</evidence>